<reference evidence="2" key="2">
    <citation type="submission" date="2017-06" db="EMBL/GenBank/DDBJ databases">
        <title>WGS assembly of Brachypodium distachyon.</title>
        <authorList>
            <consortium name="The International Brachypodium Initiative"/>
            <person name="Lucas S."/>
            <person name="Harmon-Smith M."/>
            <person name="Lail K."/>
            <person name="Tice H."/>
            <person name="Grimwood J."/>
            <person name="Bruce D."/>
            <person name="Barry K."/>
            <person name="Shu S."/>
            <person name="Lindquist E."/>
            <person name="Wang M."/>
            <person name="Pitluck S."/>
            <person name="Vogel J.P."/>
            <person name="Garvin D.F."/>
            <person name="Mockler T.C."/>
            <person name="Schmutz J."/>
            <person name="Rokhsar D."/>
            <person name="Bevan M.W."/>
        </authorList>
    </citation>
    <scope>NUCLEOTIDE SEQUENCE</scope>
    <source>
        <strain evidence="2">Bd21</strain>
    </source>
</reference>
<evidence type="ECO:0000313" key="2">
    <source>
        <dbReference type="EMBL" id="KQJ81785.2"/>
    </source>
</evidence>
<dbReference type="Proteomes" id="UP000008810">
    <property type="component" value="Chromosome 5"/>
</dbReference>
<dbReference type="PANTHER" id="PTHR32141:SF164">
    <property type="entry name" value="F-BOX DOMAIN-CONTAINING PROTEIN"/>
    <property type="match status" value="1"/>
</dbReference>
<evidence type="ECO:0000259" key="1">
    <source>
        <dbReference type="PROSITE" id="PS50181"/>
    </source>
</evidence>
<dbReference type="SUPFAM" id="SSF52047">
    <property type="entry name" value="RNI-like"/>
    <property type="match status" value="1"/>
</dbReference>
<dbReference type="OrthoDB" id="685487at2759"/>
<dbReference type="AlphaFoldDB" id="A0A0Q3NZH2"/>
<dbReference type="InParanoid" id="A0A0Q3NZH2"/>
<dbReference type="Pfam" id="PF00646">
    <property type="entry name" value="F-box"/>
    <property type="match status" value="1"/>
</dbReference>
<accession>A0A0Q3NZH2</accession>
<dbReference type="InterPro" id="IPR001810">
    <property type="entry name" value="F-box_dom"/>
</dbReference>
<reference evidence="3" key="3">
    <citation type="submission" date="2018-08" db="UniProtKB">
        <authorList>
            <consortium name="EnsemblPlants"/>
        </authorList>
    </citation>
    <scope>IDENTIFICATION</scope>
    <source>
        <strain evidence="3">cv. Bd21</strain>
    </source>
</reference>
<evidence type="ECO:0000313" key="4">
    <source>
        <dbReference type="Proteomes" id="UP000008810"/>
    </source>
</evidence>
<dbReference type="EMBL" id="CM000884">
    <property type="protein sequence ID" value="KQJ81785.2"/>
    <property type="molecule type" value="Genomic_DNA"/>
</dbReference>
<evidence type="ECO:0000313" key="3">
    <source>
        <dbReference type="EnsemblPlants" id="KQJ81785"/>
    </source>
</evidence>
<dbReference type="Gene3D" id="1.20.1280.50">
    <property type="match status" value="1"/>
</dbReference>
<dbReference type="PANTHER" id="PTHR32141">
    <property type="match status" value="1"/>
</dbReference>
<organism evidence="2">
    <name type="scientific">Brachypodium distachyon</name>
    <name type="common">Purple false brome</name>
    <name type="synonym">Trachynia distachya</name>
    <dbReference type="NCBI Taxonomy" id="15368"/>
    <lineage>
        <taxon>Eukaryota</taxon>
        <taxon>Viridiplantae</taxon>
        <taxon>Streptophyta</taxon>
        <taxon>Embryophyta</taxon>
        <taxon>Tracheophyta</taxon>
        <taxon>Spermatophyta</taxon>
        <taxon>Magnoliopsida</taxon>
        <taxon>Liliopsida</taxon>
        <taxon>Poales</taxon>
        <taxon>Poaceae</taxon>
        <taxon>BOP clade</taxon>
        <taxon>Pooideae</taxon>
        <taxon>Stipodae</taxon>
        <taxon>Brachypodieae</taxon>
        <taxon>Brachypodium</taxon>
    </lineage>
</organism>
<dbReference type="InterPro" id="IPR055302">
    <property type="entry name" value="F-box_dom-containing"/>
</dbReference>
<dbReference type="Gramene" id="KQJ81785">
    <property type="protein sequence ID" value="KQJ81785"/>
    <property type="gene ID" value="BRADI_5g03075v3"/>
</dbReference>
<keyword evidence="4" id="KW-1185">Reference proteome</keyword>
<dbReference type="SUPFAM" id="SSF81383">
    <property type="entry name" value="F-box domain"/>
    <property type="match status" value="1"/>
</dbReference>
<feature type="domain" description="F-box" evidence="1">
    <location>
        <begin position="19"/>
        <end position="55"/>
    </location>
</feature>
<protein>
    <recommendedName>
        <fullName evidence="1">F-box domain-containing protein</fullName>
    </recommendedName>
</protein>
<gene>
    <name evidence="2" type="ORF">BRADI_5g03075v3</name>
</gene>
<dbReference type="STRING" id="15368.A0A0Q3NZH2"/>
<reference evidence="2 3" key="1">
    <citation type="journal article" date="2010" name="Nature">
        <title>Genome sequencing and analysis of the model grass Brachypodium distachyon.</title>
        <authorList>
            <consortium name="International Brachypodium Initiative"/>
        </authorList>
    </citation>
    <scope>NUCLEOTIDE SEQUENCE [LARGE SCALE GENOMIC DNA]</scope>
    <source>
        <strain evidence="2 3">Bd21</strain>
    </source>
</reference>
<dbReference type="InterPro" id="IPR036047">
    <property type="entry name" value="F-box-like_dom_sf"/>
</dbReference>
<dbReference type="InterPro" id="IPR055411">
    <property type="entry name" value="LRR_FXL15/At3g58940/PEG3-like"/>
</dbReference>
<dbReference type="PROSITE" id="PS50181">
    <property type="entry name" value="FBOX"/>
    <property type="match status" value="1"/>
</dbReference>
<proteinExistence type="predicted"/>
<name>A0A0Q3NZH2_BRADI</name>
<sequence>MVAAPEVPVAKKARKLEEIDLISSLPVEILNTIISHLSIGDGVRTTALSRRWRHLWRISRSTTFPISTDGKILSEHKGPARRLSLRVFKSAILTPDRWLRFGNCSFFEDDTTPSFNFPCLEKLTMELLSVRGDTLQGLLAGCPVLDTLLLDFEYLLTNSGTLRRIVIRGCRHCSQLVIENAPSLERLVRRLVTVVLPEPVIQLIKAPKSWAP</sequence>
<dbReference type="EnsemblPlants" id="KQJ81785">
    <property type="protein sequence ID" value="KQJ81785"/>
    <property type="gene ID" value="BRADI_5g03075v3"/>
</dbReference>
<dbReference type="Pfam" id="PF24758">
    <property type="entry name" value="LRR_At5g56370"/>
    <property type="match status" value="1"/>
</dbReference>
<dbReference type="ExpressionAtlas" id="A0A0Q3NZH2">
    <property type="expression patterns" value="baseline and differential"/>
</dbReference>